<comment type="caution">
    <text evidence="1">The sequence shown here is derived from an EMBL/GenBank/DDBJ whole genome shotgun (WGS) entry which is preliminary data.</text>
</comment>
<name>A0AAV5W5U1_9BILA</name>
<evidence type="ECO:0000313" key="2">
    <source>
        <dbReference type="Proteomes" id="UP001432322"/>
    </source>
</evidence>
<protein>
    <recommendedName>
        <fullName evidence="3">BAR domain-containing protein</fullName>
    </recommendedName>
</protein>
<keyword evidence="2" id="KW-1185">Reference proteome</keyword>
<feature type="non-terminal residue" evidence="1">
    <location>
        <position position="236"/>
    </location>
</feature>
<evidence type="ECO:0008006" key="3">
    <source>
        <dbReference type="Google" id="ProtNLM"/>
    </source>
</evidence>
<organism evidence="1 2">
    <name type="scientific">Pristionchus fissidentatus</name>
    <dbReference type="NCBI Taxonomy" id="1538716"/>
    <lineage>
        <taxon>Eukaryota</taxon>
        <taxon>Metazoa</taxon>
        <taxon>Ecdysozoa</taxon>
        <taxon>Nematoda</taxon>
        <taxon>Chromadorea</taxon>
        <taxon>Rhabditida</taxon>
        <taxon>Rhabditina</taxon>
        <taxon>Diplogasteromorpha</taxon>
        <taxon>Diplogasteroidea</taxon>
        <taxon>Neodiplogasteridae</taxon>
        <taxon>Pristionchus</taxon>
    </lineage>
</organism>
<dbReference type="Proteomes" id="UP001432322">
    <property type="component" value="Unassembled WGS sequence"/>
</dbReference>
<reference evidence="1" key="1">
    <citation type="submission" date="2023-10" db="EMBL/GenBank/DDBJ databases">
        <title>Genome assembly of Pristionchus species.</title>
        <authorList>
            <person name="Yoshida K."/>
            <person name="Sommer R.J."/>
        </authorList>
    </citation>
    <scope>NUCLEOTIDE SEQUENCE</scope>
    <source>
        <strain evidence="1">RS5133</strain>
    </source>
</reference>
<evidence type="ECO:0000313" key="1">
    <source>
        <dbReference type="EMBL" id="GMT27202.1"/>
    </source>
</evidence>
<dbReference type="EMBL" id="BTSY01000005">
    <property type="protein sequence ID" value="GMT27202.1"/>
    <property type="molecule type" value="Genomic_DNA"/>
</dbReference>
<proteinExistence type="predicted"/>
<sequence>TVVTLFGRSMAFNKLNVFKIIKVAVNKKKDPSINERRDKNGEAKIPDSYAEKVSQLENTRMVNENLQYNINMLSHRFYEDIENMPRVTGDFVAADFHILALSVKDPHHRQFLQAAVKCMEEIAEMQRAFYFSLQDELIVQLREWRAGEYVMIKEQVTRLERMVAKRKDRDIENPKNFTEFEFKARLKMNLQQQITLTMKLLERVDGAAYNHSCIMMNLMAQQVKFHQGCEAALATA</sequence>
<accession>A0AAV5W5U1</accession>
<gene>
    <name evidence="1" type="ORF">PFISCL1PPCAC_18499</name>
</gene>
<feature type="non-terminal residue" evidence="1">
    <location>
        <position position="1"/>
    </location>
</feature>
<dbReference type="AlphaFoldDB" id="A0AAV5W5U1"/>